<feature type="transmembrane region" description="Helical" evidence="27">
    <location>
        <begin position="12"/>
        <end position="37"/>
    </location>
</feature>
<evidence type="ECO:0000256" key="7">
    <source>
        <dbReference type="ARBA" id="ARBA00018638"/>
    </source>
</evidence>
<dbReference type="Proteomes" id="UP000238916">
    <property type="component" value="Unassembled WGS sequence"/>
</dbReference>
<accession>A0A2U3KY17</accession>
<proteinExistence type="inferred from homology"/>
<evidence type="ECO:0000256" key="19">
    <source>
        <dbReference type="ARBA" id="ARBA00023136"/>
    </source>
</evidence>
<evidence type="ECO:0000259" key="29">
    <source>
        <dbReference type="Pfam" id="PF00912"/>
    </source>
</evidence>
<evidence type="ECO:0000256" key="3">
    <source>
        <dbReference type="ARBA" id="ARBA00004752"/>
    </source>
</evidence>
<name>A0A2U3KY17_9FIRM</name>
<dbReference type="PANTHER" id="PTHR32282:SF11">
    <property type="entry name" value="PENICILLIN-BINDING PROTEIN 1B"/>
    <property type="match status" value="1"/>
</dbReference>
<keyword evidence="22" id="KW-0961">Cell wall biogenesis/degradation</keyword>
<reference evidence="31" key="1">
    <citation type="submission" date="2018-02" db="EMBL/GenBank/DDBJ databases">
        <authorList>
            <person name="Hausmann B."/>
        </authorList>
    </citation>
    <scope>NUCLEOTIDE SEQUENCE [LARGE SCALE GENOMIC DNA]</scope>
    <source>
        <strain evidence="31">Peat soil MAG SbF1</strain>
    </source>
</reference>
<evidence type="ECO:0000256" key="8">
    <source>
        <dbReference type="ARBA" id="ARBA00022475"/>
    </source>
</evidence>
<organism evidence="30 31">
    <name type="scientific">Candidatus Desulfosporosinus infrequens</name>
    <dbReference type="NCBI Taxonomy" id="2043169"/>
    <lineage>
        <taxon>Bacteria</taxon>
        <taxon>Bacillati</taxon>
        <taxon>Bacillota</taxon>
        <taxon>Clostridia</taxon>
        <taxon>Eubacteriales</taxon>
        <taxon>Desulfitobacteriaceae</taxon>
        <taxon>Desulfosporosinus</taxon>
    </lineage>
</organism>
<evidence type="ECO:0000256" key="21">
    <source>
        <dbReference type="ARBA" id="ARBA00023268"/>
    </source>
</evidence>
<evidence type="ECO:0000256" key="11">
    <source>
        <dbReference type="ARBA" id="ARBA00022676"/>
    </source>
</evidence>
<dbReference type="Pfam" id="PF00905">
    <property type="entry name" value="Transpeptidase"/>
    <property type="match status" value="1"/>
</dbReference>
<evidence type="ECO:0000259" key="28">
    <source>
        <dbReference type="Pfam" id="PF00905"/>
    </source>
</evidence>
<dbReference type="GO" id="GO:0005886">
    <property type="term" value="C:plasma membrane"/>
    <property type="evidence" value="ECO:0007669"/>
    <property type="project" value="UniProtKB-SubCell"/>
</dbReference>
<dbReference type="InterPro" id="IPR001460">
    <property type="entry name" value="PCN-bd_Tpept"/>
</dbReference>
<evidence type="ECO:0000256" key="22">
    <source>
        <dbReference type="ARBA" id="ARBA00023316"/>
    </source>
</evidence>
<dbReference type="GO" id="GO:0009002">
    <property type="term" value="F:serine-type D-Ala-D-Ala carboxypeptidase activity"/>
    <property type="evidence" value="ECO:0007669"/>
    <property type="project" value="UniProtKB-EC"/>
</dbReference>
<evidence type="ECO:0000313" key="30">
    <source>
        <dbReference type="EMBL" id="SPF44555.1"/>
    </source>
</evidence>
<evidence type="ECO:0000256" key="12">
    <source>
        <dbReference type="ARBA" id="ARBA00022679"/>
    </source>
</evidence>
<comment type="subcellular location">
    <subcellularLocation>
        <location evidence="2">Cell membrane</location>
        <topology evidence="2">Single-pass type II membrane protein</topology>
    </subcellularLocation>
</comment>
<dbReference type="AlphaFoldDB" id="A0A2U3KY17"/>
<dbReference type="GO" id="GO:0006508">
    <property type="term" value="P:proteolysis"/>
    <property type="evidence" value="ECO:0007669"/>
    <property type="project" value="UniProtKB-KW"/>
</dbReference>
<dbReference type="EC" id="3.4.16.4" evidence="6"/>
<keyword evidence="17" id="KW-0573">Peptidoglycan synthesis</keyword>
<evidence type="ECO:0000256" key="6">
    <source>
        <dbReference type="ARBA" id="ARBA00012448"/>
    </source>
</evidence>
<dbReference type="OrthoDB" id="9766909at2"/>
<evidence type="ECO:0000256" key="13">
    <source>
        <dbReference type="ARBA" id="ARBA00022692"/>
    </source>
</evidence>
<evidence type="ECO:0000256" key="20">
    <source>
        <dbReference type="ARBA" id="ARBA00023251"/>
    </source>
</evidence>
<dbReference type="SUPFAM" id="SSF53955">
    <property type="entry name" value="Lysozyme-like"/>
    <property type="match status" value="1"/>
</dbReference>
<comment type="pathway">
    <text evidence="3">Cell wall biogenesis; peptidoglycan biosynthesis.</text>
</comment>
<evidence type="ECO:0000256" key="26">
    <source>
        <dbReference type="ARBA" id="ARBA00060592"/>
    </source>
</evidence>
<evidence type="ECO:0000256" key="16">
    <source>
        <dbReference type="ARBA" id="ARBA00022968"/>
    </source>
</evidence>
<feature type="domain" description="Glycosyl transferase family 51" evidence="29">
    <location>
        <begin position="75"/>
        <end position="250"/>
    </location>
</feature>
<evidence type="ECO:0000256" key="14">
    <source>
        <dbReference type="ARBA" id="ARBA00022801"/>
    </source>
</evidence>
<evidence type="ECO:0000313" key="31">
    <source>
        <dbReference type="Proteomes" id="UP000238916"/>
    </source>
</evidence>
<dbReference type="InterPro" id="IPR050396">
    <property type="entry name" value="Glycosyltr_51/Transpeptidase"/>
</dbReference>
<keyword evidence="18 27" id="KW-1133">Transmembrane helix</keyword>
<keyword evidence="8" id="KW-1003">Cell membrane</keyword>
<dbReference type="EMBL" id="OMOF01000235">
    <property type="protein sequence ID" value="SPF44555.1"/>
    <property type="molecule type" value="Genomic_DNA"/>
</dbReference>
<feature type="domain" description="Penicillin-binding protein transpeptidase" evidence="28">
    <location>
        <begin position="376"/>
        <end position="617"/>
    </location>
</feature>
<dbReference type="InterPro" id="IPR001264">
    <property type="entry name" value="Glyco_trans_51"/>
</dbReference>
<keyword evidence="19 27" id="KW-0472">Membrane</keyword>
<gene>
    <name evidence="30" type="ORF">SBF1_310038</name>
</gene>
<protein>
    <recommendedName>
        <fullName evidence="7">Penicillin-binding protein 1A</fullName>
        <ecNumber evidence="24">2.4.99.28</ecNumber>
        <ecNumber evidence="6">3.4.16.4</ecNumber>
    </recommendedName>
</protein>
<dbReference type="SUPFAM" id="SSF56601">
    <property type="entry name" value="beta-lactamase/transpeptidase-like"/>
    <property type="match status" value="1"/>
</dbReference>
<sequence length="686" mass="76468">MKVNKKDGRVKRIFKFIAIFLLAMLVLITCVLGGVYLKYRTTIDSAREEALTKEKGVNDTTFKRAGSSVILDKDNNQIARINNNNYEYKSLAEVSDYVSQGYIAVEDKNFMSEGGIDYIETIKATLLYIKNGGKATVGGSTITQQVVKNVLLTQDKTVSRKLTEIFLALELSKRYTKAQVLEFYVNNCYYGEGCYGIENAAQYYFSKSASKLTLAEAATLCGMSNNPSIFNPIANPEKTTQRRDIVLNAMLEQAEISQAQYDEAKNTTLKLTIQKISVTPENYMTSYAIDCTVRALMEQDDFQFQYIFNTDAERQVYEDMYKGAYFQYDKNVRNGGYTIHTSLDVSKQKLLQAALDNGLGDFTDVSPTNNKYSMQGAAVSIDNKTGYVVAIVGGRGEADIYNRAFLSFRQPGSSIKPVLDYTPAFELGYHPMSIITDQFIPNGPKNDDNQFYGPVTIRWATEMSLNTVAYQVLTKIKPITGLAYLGKMQYAGIHPEDNNSIASIGGFTEGVSPVEQAGGYYTLANAGYYVQPSCVTSVDYLGQNTIYKNNRQGKLVYSPESAYMMTDILKGVISTDYGTGHDLKIDGQIVAGKTGTTEDRKDGWFCGYSAYYTTVVWCGYDIPTSVDNLFGSSYPGHIWQDYMTRIHDGLPEADFPEPPGIIFKNIDWQGNPTEMDTGSQDMFSDH</sequence>
<dbReference type="UniPathway" id="UPA00219"/>
<evidence type="ECO:0000256" key="23">
    <source>
        <dbReference type="ARBA" id="ARBA00034000"/>
    </source>
</evidence>
<dbReference type="Pfam" id="PF00912">
    <property type="entry name" value="Transgly"/>
    <property type="match status" value="1"/>
</dbReference>
<keyword evidence="10" id="KW-0645">Protease</keyword>
<dbReference type="InterPro" id="IPR012338">
    <property type="entry name" value="Beta-lactam/transpept-like"/>
</dbReference>
<evidence type="ECO:0000256" key="27">
    <source>
        <dbReference type="SAM" id="Phobius"/>
    </source>
</evidence>
<dbReference type="Gene3D" id="3.40.710.10">
    <property type="entry name" value="DD-peptidase/beta-lactamase superfamily"/>
    <property type="match status" value="1"/>
</dbReference>
<dbReference type="InterPro" id="IPR023346">
    <property type="entry name" value="Lysozyme-like_dom_sf"/>
</dbReference>
<comment type="similarity">
    <text evidence="4">In the C-terminal section; belongs to the transpeptidase family.</text>
</comment>
<keyword evidence="16" id="KW-0735">Signal-anchor</keyword>
<dbReference type="EC" id="2.4.99.28" evidence="24"/>
<dbReference type="GO" id="GO:0030288">
    <property type="term" value="C:outer membrane-bounded periplasmic space"/>
    <property type="evidence" value="ECO:0007669"/>
    <property type="project" value="TreeGrafter"/>
</dbReference>
<keyword evidence="9" id="KW-0121">Carboxypeptidase</keyword>
<evidence type="ECO:0000256" key="9">
    <source>
        <dbReference type="ARBA" id="ARBA00022645"/>
    </source>
</evidence>
<dbReference type="GO" id="GO:0008658">
    <property type="term" value="F:penicillin binding"/>
    <property type="evidence" value="ECO:0007669"/>
    <property type="project" value="InterPro"/>
</dbReference>
<evidence type="ECO:0000256" key="1">
    <source>
        <dbReference type="ARBA" id="ARBA00002624"/>
    </source>
</evidence>
<dbReference type="PANTHER" id="PTHR32282">
    <property type="entry name" value="BINDING PROTEIN TRANSPEPTIDASE, PUTATIVE-RELATED"/>
    <property type="match status" value="1"/>
</dbReference>
<dbReference type="GO" id="GO:0046677">
    <property type="term" value="P:response to antibiotic"/>
    <property type="evidence" value="ECO:0007669"/>
    <property type="project" value="UniProtKB-KW"/>
</dbReference>
<evidence type="ECO:0000256" key="24">
    <source>
        <dbReference type="ARBA" id="ARBA00044770"/>
    </source>
</evidence>
<dbReference type="InterPro" id="IPR036950">
    <property type="entry name" value="PBP_transglycosylase"/>
</dbReference>
<evidence type="ECO:0000256" key="25">
    <source>
        <dbReference type="ARBA" id="ARBA00049902"/>
    </source>
</evidence>
<dbReference type="GO" id="GO:0009252">
    <property type="term" value="P:peptidoglycan biosynthetic process"/>
    <property type="evidence" value="ECO:0007669"/>
    <property type="project" value="UniProtKB-UniPathway"/>
</dbReference>
<evidence type="ECO:0000256" key="18">
    <source>
        <dbReference type="ARBA" id="ARBA00022989"/>
    </source>
</evidence>
<dbReference type="GO" id="GO:0071555">
    <property type="term" value="P:cell wall organization"/>
    <property type="evidence" value="ECO:0007669"/>
    <property type="project" value="UniProtKB-KW"/>
</dbReference>
<dbReference type="FunFam" id="1.10.3810.10:FF:000001">
    <property type="entry name" value="Penicillin-binding protein 1A"/>
    <property type="match status" value="1"/>
</dbReference>
<comment type="similarity">
    <text evidence="5">In the N-terminal section; belongs to the glycosyltransferase 51 family.</text>
</comment>
<dbReference type="Gene3D" id="1.10.3810.10">
    <property type="entry name" value="Biosynthetic peptidoglycan transglycosylase-like"/>
    <property type="match status" value="1"/>
</dbReference>
<dbReference type="GO" id="GO:0008955">
    <property type="term" value="F:peptidoglycan glycosyltransferase activity"/>
    <property type="evidence" value="ECO:0007669"/>
    <property type="project" value="UniProtKB-EC"/>
</dbReference>
<evidence type="ECO:0000256" key="10">
    <source>
        <dbReference type="ARBA" id="ARBA00022670"/>
    </source>
</evidence>
<comment type="pathway">
    <text evidence="26">Glycan biosynthesis.</text>
</comment>
<keyword evidence="21" id="KW-0511">Multifunctional enzyme</keyword>
<evidence type="ECO:0000256" key="15">
    <source>
        <dbReference type="ARBA" id="ARBA00022960"/>
    </source>
</evidence>
<keyword evidence="13 27" id="KW-0812">Transmembrane</keyword>
<keyword evidence="11" id="KW-0328">Glycosyltransferase</keyword>
<comment type="function">
    <text evidence="1">Cell wall formation. Synthesis of cross-linked peptidoglycan from the lipid intermediates. The enzyme has a penicillin-insensitive transglycosylase N-terminal domain (formation of linear glycan strands) and a penicillin-sensitive transpeptidase C-terminal domain (cross-linking of the peptide subunits).</text>
</comment>
<comment type="catalytic activity">
    <reaction evidence="23">
        <text>Preferential cleavage: (Ac)2-L-Lys-D-Ala-|-D-Ala. Also transpeptidation of peptidyl-alanyl moieties that are N-acyl substituents of D-alanine.</text>
        <dbReference type="EC" id="3.4.16.4"/>
    </reaction>
</comment>
<evidence type="ECO:0000256" key="4">
    <source>
        <dbReference type="ARBA" id="ARBA00007090"/>
    </source>
</evidence>
<evidence type="ECO:0000256" key="5">
    <source>
        <dbReference type="ARBA" id="ARBA00007739"/>
    </source>
</evidence>
<comment type="catalytic activity">
    <reaction evidence="25">
        <text>[GlcNAc-(1-&gt;4)-Mur2Ac(oyl-L-Ala-gamma-D-Glu-L-Lys-D-Ala-D-Ala)](n)-di-trans,octa-cis-undecaprenyl diphosphate + beta-D-GlcNAc-(1-&gt;4)-Mur2Ac(oyl-L-Ala-gamma-D-Glu-L-Lys-D-Ala-D-Ala)-di-trans,octa-cis-undecaprenyl diphosphate = [GlcNAc-(1-&gt;4)-Mur2Ac(oyl-L-Ala-gamma-D-Glu-L-Lys-D-Ala-D-Ala)](n+1)-di-trans,octa-cis-undecaprenyl diphosphate + di-trans,octa-cis-undecaprenyl diphosphate + H(+)</text>
        <dbReference type="Rhea" id="RHEA:23708"/>
        <dbReference type="Rhea" id="RHEA-COMP:9602"/>
        <dbReference type="Rhea" id="RHEA-COMP:9603"/>
        <dbReference type="ChEBI" id="CHEBI:15378"/>
        <dbReference type="ChEBI" id="CHEBI:58405"/>
        <dbReference type="ChEBI" id="CHEBI:60033"/>
        <dbReference type="ChEBI" id="CHEBI:78435"/>
        <dbReference type="EC" id="2.4.99.28"/>
    </reaction>
</comment>
<keyword evidence="20" id="KW-0046">Antibiotic resistance</keyword>
<keyword evidence="14" id="KW-0378">Hydrolase</keyword>
<keyword evidence="12" id="KW-0808">Transferase</keyword>
<dbReference type="GO" id="GO:0008360">
    <property type="term" value="P:regulation of cell shape"/>
    <property type="evidence" value="ECO:0007669"/>
    <property type="project" value="UniProtKB-KW"/>
</dbReference>
<evidence type="ECO:0000256" key="2">
    <source>
        <dbReference type="ARBA" id="ARBA00004401"/>
    </source>
</evidence>
<keyword evidence="15" id="KW-0133">Cell shape</keyword>
<evidence type="ECO:0000256" key="17">
    <source>
        <dbReference type="ARBA" id="ARBA00022984"/>
    </source>
</evidence>